<gene>
    <name evidence="2" type="ORF">SAMN04488090_0440</name>
</gene>
<dbReference type="PANTHER" id="PTHR33876:SF4">
    <property type="entry name" value="CHLOROPLAST PROTEIN FOR GROWTH AND FERTILITY 2"/>
    <property type="match status" value="1"/>
</dbReference>
<evidence type="ECO:0000313" key="2">
    <source>
        <dbReference type="EMBL" id="SDL23360.1"/>
    </source>
</evidence>
<sequence>MLYPLLIDSLALGVQHSFEPDHLAAVSVLSDEKDRSQVRKVIWRSSQWALGHAFTLIVFACLILLLKSQLSENVSAYAEWVVGPLMIALGANAILRRNTPAKPLAGRSFGVGMIHGLAGTGAACTAALTLAAEDTATAVWVIVFQSAAILLAMTLYGCFLAVSFRKWTHMPSLNGIRIGLGLFSILVGLVTLFESFSSL</sequence>
<accession>A0A1G9IDQ4</accession>
<reference evidence="2 3" key="1">
    <citation type="submission" date="2016-10" db="EMBL/GenBank/DDBJ databases">
        <authorList>
            <person name="de Groot N.N."/>
        </authorList>
    </citation>
    <scope>NUCLEOTIDE SEQUENCE [LARGE SCALE GENOMIC DNA]</scope>
    <source>
        <strain evidence="2 3">DSM 21668</strain>
    </source>
</reference>
<name>A0A1G9IDQ4_9BACT</name>
<proteinExistence type="predicted"/>
<dbReference type="PANTHER" id="PTHR33876">
    <property type="entry name" value="UNNAMED PRODUCT"/>
    <property type="match status" value="1"/>
</dbReference>
<dbReference type="RefSeq" id="WP_093197126.1">
    <property type="nucleotide sequence ID" value="NZ_FNGS01000001.1"/>
</dbReference>
<feature type="transmembrane region" description="Helical" evidence="1">
    <location>
        <begin position="107"/>
        <end position="132"/>
    </location>
</feature>
<dbReference type="EMBL" id="FNGS01000001">
    <property type="protein sequence ID" value="SDL23360.1"/>
    <property type="molecule type" value="Genomic_DNA"/>
</dbReference>
<evidence type="ECO:0000256" key="1">
    <source>
        <dbReference type="SAM" id="Phobius"/>
    </source>
</evidence>
<evidence type="ECO:0000313" key="3">
    <source>
        <dbReference type="Proteomes" id="UP000198901"/>
    </source>
</evidence>
<dbReference type="AlphaFoldDB" id="A0A1G9IDQ4"/>
<keyword evidence="3" id="KW-1185">Reference proteome</keyword>
<protein>
    <submittedName>
        <fullName evidence="2">HupE / UreJ protein</fullName>
    </submittedName>
</protein>
<keyword evidence="1" id="KW-0472">Membrane</keyword>
<feature type="transmembrane region" description="Helical" evidence="1">
    <location>
        <begin position="174"/>
        <end position="193"/>
    </location>
</feature>
<keyword evidence="1" id="KW-1133">Transmembrane helix</keyword>
<dbReference type="InterPro" id="IPR052776">
    <property type="entry name" value="Chloro_ReproSupport/MetalTrans"/>
</dbReference>
<dbReference type="OrthoDB" id="9811044at2"/>
<feature type="transmembrane region" description="Helical" evidence="1">
    <location>
        <begin position="48"/>
        <end position="65"/>
    </location>
</feature>
<dbReference type="STRING" id="563176.SAMN04488090_0440"/>
<dbReference type="Proteomes" id="UP000198901">
    <property type="component" value="Unassembled WGS sequence"/>
</dbReference>
<feature type="transmembrane region" description="Helical" evidence="1">
    <location>
        <begin position="138"/>
        <end position="162"/>
    </location>
</feature>
<keyword evidence="1" id="KW-0812">Transmembrane</keyword>
<organism evidence="2 3">
    <name type="scientific">Siphonobacter aquaeclarae</name>
    <dbReference type="NCBI Taxonomy" id="563176"/>
    <lineage>
        <taxon>Bacteria</taxon>
        <taxon>Pseudomonadati</taxon>
        <taxon>Bacteroidota</taxon>
        <taxon>Cytophagia</taxon>
        <taxon>Cytophagales</taxon>
        <taxon>Cytophagaceae</taxon>
        <taxon>Siphonobacter</taxon>
    </lineage>
</organism>
<feature type="transmembrane region" description="Helical" evidence="1">
    <location>
        <begin position="77"/>
        <end position="95"/>
    </location>
</feature>